<organism evidence="2 3">
    <name type="scientific">Heterorhabditis bacteriophora</name>
    <name type="common">Entomopathogenic nematode worm</name>
    <dbReference type="NCBI Taxonomy" id="37862"/>
    <lineage>
        <taxon>Eukaryota</taxon>
        <taxon>Metazoa</taxon>
        <taxon>Ecdysozoa</taxon>
        <taxon>Nematoda</taxon>
        <taxon>Chromadorea</taxon>
        <taxon>Rhabditida</taxon>
        <taxon>Rhabditina</taxon>
        <taxon>Rhabditomorpha</taxon>
        <taxon>Strongyloidea</taxon>
        <taxon>Heterorhabditidae</taxon>
        <taxon>Heterorhabditis</taxon>
    </lineage>
</organism>
<feature type="transmembrane region" description="Helical" evidence="1">
    <location>
        <begin position="457"/>
        <end position="477"/>
    </location>
</feature>
<keyword evidence="2" id="KW-1185">Reference proteome</keyword>
<reference evidence="3" key="1">
    <citation type="submission" date="2016-11" db="UniProtKB">
        <authorList>
            <consortium name="WormBaseParasite"/>
        </authorList>
    </citation>
    <scope>IDENTIFICATION</scope>
</reference>
<keyword evidence="1" id="KW-0812">Transmembrane</keyword>
<accession>A0A1I7WVW4</accession>
<evidence type="ECO:0000313" key="3">
    <source>
        <dbReference type="WBParaSite" id="Hba_09364"/>
    </source>
</evidence>
<keyword evidence="1" id="KW-0472">Membrane</keyword>
<dbReference type="WBParaSite" id="Hba_09364">
    <property type="protein sequence ID" value="Hba_09364"/>
    <property type="gene ID" value="Hba_09364"/>
</dbReference>
<evidence type="ECO:0000313" key="2">
    <source>
        <dbReference type="Proteomes" id="UP000095283"/>
    </source>
</evidence>
<name>A0A1I7WVW4_HETBA</name>
<protein>
    <submittedName>
        <fullName evidence="3">Uncharacterized protein</fullName>
    </submittedName>
</protein>
<dbReference type="Proteomes" id="UP000095283">
    <property type="component" value="Unplaced"/>
</dbReference>
<keyword evidence="1" id="KW-1133">Transmembrane helix</keyword>
<sequence>MSIIPTIFVGGIYNVKHLYIIGSINIESLEGAIFKDSFIDEIIFEDVSGQLDSGFLLGARVYSTVIRNSNLHFKSQIENYKSYNYTGKSGFLLITNTSLNVLIPLLFADFYSISLVKCEIGQIQNSDSLTSIGGLRLNLEHTLIGSIEPYALGRISIHNLSMHHCLIVTIKKAVVSGSQIGNIVIADSQLKMVSELAFADSTIGKMEFKRSHIEQFMTNAFGRARIGELEISKTRIDYIGRNLFILSIIRKLQIEATYIKNIHPKPFERSQVGNIVWNFVLHLIDSLNITQCDFGGTFGRDFFEGLAPARFSFTNSTLNCDPDDCELNSLLLKPPSHDLSWKFTGNTCRSLRGSNICSRPSIAMHPGLTCRFSWLLADCICTSSRPKFLSPNRDSSITALYLFRIGKCEIRQMPRNVKTVKIYNSNNNTMLCCCKNKECNEDDSKKKLCIHRRSTSMFLIIIFIFMSYNKNVIYINLKMIIVEKERKKMSLFLSVNAHL</sequence>
<evidence type="ECO:0000256" key="1">
    <source>
        <dbReference type="SAM" id="Phobius"/>
    </source>
</evidence>
<dbReference type="AlphaFoldDB" id="A0A1I7WVW4"/>
<proteinExistence type="predicted"/>